<feature type="transmembrane region" description="Helical" evidence="1">
    <location>
        <begin position="141"/>
        <end position="158"/>
    </location>
</feature>
<feature type="transmembrane region" description="Helical" evidence="1">
    <location>
        <begin position="267"/>
        <end position="287"/>
    </location>
</feature>
<organism evidence="2 4">
    <name type="scientific">Vibrio tasmaniensis</name>
    <dbReference type="NCBI Taxonomy" id="212663"/>
    <lineage>
        <taxon>Bacteria</taxon>
        <taxon>Pseudomonadati</taxon>
        <taxon>Pseudomonadota</taxon>
        <taxon>Gammaproteobacteria</taxon>
        <taxon>Vibrionales</taxon>
        <taxon>Vibrionaceae</taxon>
        <taxon>Vibrio</taxon>
    </lineage>
</organism>
<evidence type="ECO:0000313" key="2">
    <source>
        <dbReference type="EMBL" id="PMP14741.1"/>
    </source>
</evidence>
<comment type="caution">
    <text evidence="2">The sequence shown here is derived from an EMBL/GenBank/DDBJ whole genome shotgun (WGS) entry which is preliminary data.</text>
</comment>
<evidence type="ECO:0000313" key="4">
    <source>
        <dbReference type="Proteomes" id="UP000235579"/>
    </source>
</evidence>
<accession>A0A2N7NIJ4</accession>
<dbReference type="PROSITE" id="PS51257">
    <property type="entry name" value="PROKAR_LIPOPROTEIN"/>
    <property type="match status" value="1"/>
</dbReference>
<feature type="transmembrane region" description="Helical" evidence="1">
    <location>
        <begin position="428"/>
        <end position="449"/>
    </location>
</feature>
<dbReference type="Proteomes" id="UP000235579">
    <property type="component" value="Unassembled WGS sequence"/>
</dbReference>
<feature type="transmembrane region" description="Helical" evidence="1">
    <location>
        <begin position="108"/>
        <end position="129"/>
    </location>
</feature>
<proteinExistence type="predicted"/>
<gene>
    <name evidence="2" type="ORF">BCS92_11995</name>
    <name evidence="3" type="ORF">FC057_04620</name>
</gene>
<reference evidence="4" key="1">
    <citation type="submission" date="2016-07" db="EMBL/GenBank/DDBJ databases">
        <title>Nontailed viruses are major unrecognized killers of bacteria in the ocean.</title>
        <authorList>
            <person name="Kauffman K."/>
            <person name="Hussain F."/>
            <person name="Yang J."/>
            <person name="Arevalo P."/>
            <person name="Brown J."/>
            <person name="Cutler M."/>
            <person name="Kelly L."/>
            <person name="Polz M.F."/>
        </authorList>
    </citation>
    <scope>NUCLEOTIDE SEQUENCE [LARGE SCALE GENOMIC DNA]</scope>
    <source>
        <strain evidence="4">10N.222.48.A2</strain>
    </source>
</reference>
<reference evidence="3 5" key="4">
    <citation type="submission" date="2019-04" db="EMBL/GenBank/DDBJ databases">
        <title>A reverse ecology approach based on a biological definition of microbial populations.</title>
        <authorList>
            <person name="Arevalo P."/>
            <person name="Vaninsberghe D."/>
            <person name="Elsherbini J."/>
            <person name="Gore J."/>
            <person name="Polz M."/>
        </authorList>
    </citation>
    <scope>NUCLEOTIDE SEQUENCE [LARGE SCALE GENOMIC DNA]</scope>
    <source>
        <strain evidence="3 5">10N.222.45.A8</strain>
    </source>
</reference>
<feature type="transmembrane region" description="Helical" evidence="1">
    <location>
        <begin position="381"/>
        <end position="399"/>
    </location>
</feature>
<evidence type="ECO:0000256" key="1">
    <source>
        <dbReference type="SAM" id="Phobius"/>
    </source>
</evidence>
<dbReference type="Proteomes" id="UP000308018">
    <property type="component" value="Unassembled WGS sequence"/>
</dbReference>
<dbReference type="EMBL" id="SYVV01000005">
    <property type="protein sequence ID" value="TKG36109.1"/>
    <property type="molecule type" value="Genomic_DNA"/>
</dbReference>
<feature type="transmembrane region" description="Helical" evidence="1">
    <location>
        <begin position="17"/>
        <end position="34"/>
    </location>
</feature>
<keyword evidence="1" id="KW-0812">Transmembrane</keyword>
<evidence type="ECO:0008006" key="6">
    <source>
        <dbReference type="Google" id="ProtNLM"/>
    </source>
</evidence>
<feature type="transmembrane region" description="Helical" evidence="1">
    <location>
        <begin position="237"/>
        <end position="255"/>
    </location>
</feature>
<sequence length="593" mass="68386">MKRIFILPNRESFNKDVIVISIFWFACASVILFYKWEAVSALNLNDNDDYMRYVQFQAWMKSGHWYLEPMSNFNALDGIIIHWSRFPDLMLSIVAFPLLFIIDDSLAYSISISVVPLFYLLLYALSCFYLCDQYFGSKYRFISMMFAISSPSIIHFLPGSIDHHNIQLILAALFLSVTPLTTRNLNQSWRVYIQSTFLSLSLWTGVDNLLLFFPFFFLYTVYFSFFNNGYFSYISKLYATCTFLSSITVLLNRPYDEFFVLKYDEVSFIIIILFFSGWLFVHFYHRLASNDKSVIERTFLFITLGLLCLLPVFIVYPSLTSALLIDYPPILKMYWLDQVTEAKSVASYISTHGLFSVENYALLLVPAILSPIFKLKNHHAIILYIIFMFNLFLALFWQIRIMRLCFVLAAPFQAYFIIKLSDVVRYSVLKIIVIFSGAPLALALFIVILSPEEKVTTVFDNIENPPDIFKVLKDNGINSHTILSGIETGAPVLAKTNNSIIAAPYHRNIAGNQFLIEVMLEEDMLLARKEIIDKRVDYILIGNDPHLSLLEASGSDNSLVKRLHGDNVPDWLEVTYDGVKDGYRVFKVRGENE</sequence>
<feature type="transmembrane region" description="Helical" evidence="1">
    <location>
        <begin position="86"/>
        <end position="102"/>
    </location>
</feature>
<name>A0A2N7NIJ4_9VIBR</name>
<protein>
    <recommendedName>
        <fullName evidence="6">Glycosyltransferase RgtA/B/C/D-like domain-containing protein</fullName>
    </recommendedName>
</protein>
<feature type="transmembrane region" description="Helical" evidence="1">
    <location>
        <begin position="299"/>
        <end position="325"/>
    </location>
</feature>
<dbReference type="RefSeq" id="WP_102257766.1">
    <property type="nucleotide sequence ID" value="NZ_MDBP01000038.1"/>
</dbReference>
<keyword evidence="1" id="KW-0472">Membrane</keyword>
<feature type="transmembrane region" description="Helical" evidence="1">
    <location>
        <begin position="164"/>
        <end position="182"/>
    </location>
</feature>
<dbReference type="EMBL" id="MDBP01000038">
    <property type="protein sequence ID" value="PMP14741.1"/>
    <property type="molecule type" value="Genomic_DNA"/>
</dbReference>
<evidence type="ECO:0000313" key="5">
    <source>
        <dbReference type="Proteomes" id="UP000308018"/>
    </source>
</evidence>
<reference evidence="2" key="3">
    <citation type="journal article" date="2018" name="Nature">
        <title>A major lineage of non-tailed dsDNA viruses as unrecognized killers of marine bacteria.</title>
        <authorList>
            <person name="Kauffman K.M."/>
            <person name="Hussain F.A."/>
            <person name="Yang J."/>
            <person name="Arevalo P."/>
            <person name="Brown J.M."/>
            <person name="Chang W.K."/>
            <person name="VanInsberghe D."/>
            <person name="Elsherbini J."/>
            <person name="Sharma R.S."/>
            <person name="Cutler M.B."/>
            <person name="Kelly L."/>
            <person name="Polz M.F."/>
        </authorList>
    </citation>
    <scope>NUCLEOTIDE SEQUENCE</scope>
    <source>
        <strain evidence="2">10N.222.48.A2</strain>
    </source>
</reference>
<dbReference type="AlphaFoldDB" id="A0A2N7NIJ4"/>
<evidence type="ECO:0000313" key="3">
    <source>
        <dbReference type="EMBL" id="TKG36109.1"/>
    </source>
</evidence>
<reference evidence="2" key="2">
    <citation type="submission" date="2016-07" db="EMBL/GenBank/DDBJ databases">
        <authorList>
            <person name="Wan K."/>
            <person name="Booth B."/>
            <person name="Spirohn K."/>
            <person name="Hao T."/>
            <person name="Hu Y."/>
            <person name="Calderwood M."/>
            <person name="Hill D."/>
            <person name="Mohr S."/>
            <person name="Vidal M."/>
            <person name="Celniker S."/>
            <person name="Perrimon N."/>
        </authorList>
    </citation>
    <scope>NUCLEOTIDE SEQUENCE</scope>
    <source>
        <strain evidence="2">10N.222.48.A2</strain>
    </source>
</reference>
<keyword evidence="1" id="KW-1133">Transmembrane helix</keyword>